<dbReference type="GO" id="GO:0042147">
    <property type="term" value="P:retrograde transport, endosome to Golgi"/>
    <property type="evidence" value="ECO:0007669"/>
    <property type="project" value="InterPro"/>
</dbReference>
<dbReference type="PANTHER" id="PTHR21493">
    <property type="entry name" value="CGI-141-RELATED/LIPASE CONTAINING PROTEIN"/>
    <property type="match status" value="1"/>
</dbReference>
<dbReference type="AlphaFoldDB" id="A0A0G4F765"/>
<accession>A0A0G4F765</accession>
<keyword evidence="9" id="KW-1185">Reference proteome</keyword>
<dbReference type="Proteomes" id="UP000041254">
    <property type="component" value="Unassembled WGS sequence"/>
</dbReference>
<dbReference type="PANTHER" id="PTHR21493:SF9">
    <property type="entry name" value="GOLGI TRANSPORT PROTEIN 1-RELATED"/>
    <property type="match status" value="1"/>
</dbReference>
<name>A0A0G4F765_VITBC</name>
<protein>
    <recommendedName>
        <fullName evidence="10">Vesicle transport protein</fullName>
    </recommendedName>
</protein>
<comment type="subcellular location">
    <subcellularLocation>
        <location evidence="1">Golgi apparatus membrane</location>
        <topology evidence="1">Multi-pass membrane protein</topology>
    </subcellularLocation>
</comment>
<proteinExistence type="inferred from homology"/>
<dbReference type="InterPro" id="IPR007305">
    <property type="entry name" value="Vesicle_transpt_Got1/SFT2"/>
</dbReference>
<evidence type="ECO:0000313" key="8">
    <source>
        <dbReference type="EMBL" id="CEM07849.1"/>
    </source>
</evidence>
<dbReference type="InterPro" id="IPR045176">
    <property type="entry name" value="Got1"/>
</dbReference>
<comment type="similarity">
    <text evidence="6">Belongs to the GOT1 family.</text>
</comment>
<dbReference type="PhylomeDB" id="A0A0G4F765"/>
<feature type="transmembrane region" description="Helical" evidence="7">
    <location>
        <begin position="63"/>
        <end position="87"/>
    </location>
</feature>
<evidence type="ECO:0000256" key="6">
    <source>
        <dbReference type="ARBA" id="ARBA00025799"/>
    </source>
</evidence>
<dbReference type="GO" id="GO:0005829">
    <property type="term" value="C:cytosol"/>
    <property type="evidence" value="ECO:0007669"/>
    <property type="project" value="GOC"/>
</dbReference>
<keyword evidence="2 7" id="KW-0812">Transmembrane</keyword>
<dbReference type="OMA" id="MWLTDAQ"/>
<sequence length="136" mass="15216">MFDDNRKIGIGLTLLGLAMTGLGVLLFFDRALLALGNLSFLCGLCFLLGFAKTGKFFFRKEKLKGTSLFFGGFCLIIYGWCILGLLVEMVGMWFLFSAFLPNVVASLKLTSIGWIFNLPGISHFANWVYDQRRLPL</sequence>
<dbReference type="OrthoDB" id="204784at2759"/>
<feature type="transmembrane region" description="Helical" evidence="7">
    <location>
        <begin position="34"/>
        <end position="51"/>
    </location>
</feature>
<dbReference type="InParanoid" id="A0A0G4F765"/>
<feature type="transmembrane region" description="Helical" evidence="7">
    <location>
        <begin position="93"/>
        <end position="116"/>
    </location>
</feature>
<feature type="transmembrane region" description="Helical" evidence="7">
    <location>
        <begin position="7"/>
        <end position="28"/>
    </location>
</feature>
<dbReference type="GO" id="GO:0000139">
    <property type="term" value="C:Golgi membrane"/>
    <property type="evidence" value="ECO:0007669"/>
    <property type="project" value="UniProtKB-SubCell"/>
</dbReference>
<dbReference type="FunCoup" id="A0A0G4F765">
    <property type="interactions" value="41"/>
</dbReference>
<keyword evidence="5 7" id="KW-0472">Membrane</keyword>
<evidence type="ECO:0000256" key="7">
    <source>
        <dbReference type="SAM" id="Phobius"/>
    </source>
</evidence>
<evidence type="ECO:0000256" key="3">
    <source>
        <dbReference type="ARBA" id="ARBA00022989"/>
    </source>
</evidence>
<dbReference type="GO" id="GO:0006888">
    <property type="term" value="P:endoplasmic reticulum to Golgi vesicle-mediated transport"/>
    <property type="evidence" value="ECO:0007669"/>
    <property type="project" value="InterPro"/>
</dbReference>
<evidence type="ECO:0000256" key="2">
    <source>
        <dbReference type="ARBA" id="ARBA00022692"/>
    </source>
</evidence>
<evidence type="ECO:0008006" key="10">
    <source>
        <dbReference type="Google" id="ProtNLM"/>
    </source>
</evidence>
<dbReference type="EMBL" id="CDMY01000379">
    <property type="protein sequence ID" value="CEM07849.1"/>
    <property type="molecule type" value="Genomic_DNA"/>
</dbReference>
<evidence type="ECO:0000256" key="5">
    <source>
        <dbReference type="ARBA" id="ARBA00023136"/>
    </source>
</evidence>
<evidence type="ECO:0000313" key="9">
    <source>
        <dbReference type="Proteomes" id="UP000041254"/>
    </source>
</evidence>
<evidence type="ECO:0000256" key="1">
    <source>
        <dbReference type="ARBA" id="ARBA00004653"/>
    </source>
</evidence>
<dbReference type="VEuPathDB" id="CryptoDB:Vbra_3036"/>
<dbReference type="Pfam" id="PF04178">
    <property type="entry name" value="Got1"/>
    <property type="match status" value="1"/>
</dbReference>
<evidence type="ECO:0000256" key="4">
    <source>
        <dbReference type="ARBA" id="ARBA00023034"/>
    </source>
</evidence>
<dbReference type="STRING" id="1169540.A0A0G4F765"/>
<organism evidence="8 9">
    <name type="scientific">Vitrella brassicaformis (strain CCMP3155)</name>
    <dbReference type="NCBI Taxonomy" id="1169540"/>
    <lineage>
        <taxon>Eukaryota</taxon>
        <taxon>Sar</taxon>
        <taxon>Alveolata</taxon>
        <taxon>Colpodellida</taxon>
        <taxon>Vitrellaceae</taxon>
        <taxon>Vitrella</taxon>
    </lineage>
</organism>
<gene>
    <name evidence="8" type="ORF">Vbra_3036</name>
</gene>
<keyword evidence="3 7" id="KW-1133">Transmembrane helix</keyword>
<reference evidence="8 9" key="1">
    <citation type="submission" date="2014-11" db="EMBL/GenBank/DDBJ databases">
        <authorList>
            <person name="Zhu J."/>
            <person name="Qi W."/>
            <person name="Song R."/>
        </authorList>
    </citation>
    <scope>NUCLEOTIDE SEQUENCE [LARGE SCALE GENOMIC DNA]</scope>
</reference>
<keyword evidence="4" id="KW-0333">Golgi apparatus</keyword>